<proteinExistence type="inferred from homology"/>
<dbReference type="InterPro" id="IPR051923">
    <property type="entry name" value="Glycosyl_Hydrolase_39"/>
</dbReference>
<organism evidence="6 7">
    <name type="scientific">Termitidicoccus mucosus</name>
    <dbReference type="NCBI Taxonomy" id="1184151"/>
    <lineage>
        <taxon>Bacteria</taxon>
        <taxon>Pseudomonadati</taxon>
        <taxon>Verrucomicrobiota</taxon>
        <taxon>Opitutia</taxon>
        <taxon>Opitutales</taxon>
        <taxon>Opitutaceae</taxon>
        <taxon>Termitidicoccus</taxon>
    </lineage>
</organism>
<protein>
    <recommendedName>
        <fullName evidence="5">Glycosyl hydrolases family 39 N-terminal catalytic domain-containing protein</fullName>
    </recommendedName>
</protein>
<dbReference type="AlphaFoldDB" id="A0A178IEX8"/>
<feature type="signal peptide" evidence="4">
    <location>
        <begin position="1"/>
        <end position="24"/>
    </location>
</feature>
<evidence type="ECO:0000256" key="1">
    <source>
        <dbReference type="ARBA" id="ARBA00008875"/>
    </source>
</evidence>
<comment type="caution">
    <text evidence="6">The sequence shown here is derived from an EMBL/GenBank/DDBJ whole genome shotgun (WGS) entry which is preliminary data.</text>
</comment>
<evidence type="ECO:0000256" key="4">
    <source>
        <dbReference type="SAM" id="SignalP"/>
    </source>
</evidence>
<dbReference type="GO" id="GO:0004553">
    <property type="term" value="F:hydrolase activity, hydrolyzing O-glycosyl compounds"/>
    <property type="evidence" value="ECO:0007669"/>
    <property type="project" value="TreeGrafter"/>
</dbReference>
<comment type="similarity">
    <text evidence="1">Belongs to the glycosyl hydrolase 39 family.</text>
</comment>
<gene>
    <name evidence="6" type="ORF">AW736_19135</name>
</gene>
<sequence>MNTKTSLSALLTALCVFASGSAFAHPKAPPVPLKPVGHVIPRPSSQGVSPRLGIGFEKLDRDVFDPEKAYDKLGAIGVKWVRLQSGWQRTEKVRGQYDFAWLDSVVDNLIRRGMTPWLCLCYGNEIYSPEAKKYFGAVGVPPIKTKEERDAWAAYVTATVRHFKGRVPLYEIWNEPNSKWCWKSGVSPAEYGGFAIATAEAVRAADSAAQIAGFAITNLTDLPYVSAALDTGLARHLDSVTYHYYMTGERGYAHYFEAFKALVHSYNPAIKIIQGESGAQSRPDGKGALRHLAWTPEKQAKILLRHLVSDLSLGVEFASYFSTLDMIEALNGKVGDKASYLDYGYFGVLGADFDADGRSTGEYTPKPAYHALQNLCAALADDVSVEPVPIRIAPGKEETAFGQDLDPSGASLQFLGLKKANGARGFIYWNATDVLTTNFESTTSMIFAKLPTPVRLVNLMTGVVHEIPAENLVKFPRSDAHTLKNIPVTDYPLLLTFGDFIPFSPVR</sequence>
<dbReference type="InterPro" id="IPR049166">
    <property type="entry name" value="GH39_cat"/>
</dbReference>
<keyword evidence="4" id="KW-0732">Signal</keyword>
<dbReference type="OrthoDB" id="9776971at2"/>
<keyword evidence="3" id="KW-0326">Glycosidase</keyword>
<feature type="domain" description="Glycosyl hydrolases family 39 N-terminal catalytic" evidence="5">
    <location>
        <begin position="89"/>
        <end position="215"/>
    </location>
</feature>
<dbReference type="Pfam" id="PF01229">
    <property type="entry name" value="Glyco_hydro_39"/>
    <property type="match status" value="1"/>
</dbReference>
<evidence type="ECO:0000313" key="7">
    <source>
        <dbReference type="Proteomes" id="UP000078486"/>
    </source>
</evidence>
<dbReference type="InterPro" id="IPR017853">
    <property type="entry name" value="GH"/>
</dbReference>
<accession>A0A178IEX8</accession>
<dbReference type="PANTHER" id="PTHR12631:SF10">
    <property type="entry name" value="BETA-XYLOSIDASE-LIKE PROTEIN-RELATED"/>
    <property type="match status" value="1"/>
</dbReference>
<dbReference type="PANTHER" id="PTHR12631">
    <property type="entry name" value="ALPHA-L-IDURONIDASE"/>
    <property type="match status" value="1"/>
</dbReference>
<evidence type="ECO:0000256" key="2">
    <source>
        <dbReference type="ARBA" id="ARBA00022801"/>
    </source>
</evidence>
<dbReference type="RefSeq" id="WP_068771898.1">
    <property type="nucleotide sequence ID" value="NZ_CP109796.1"/>
</dbReference>
<name>A0A178IEX8_9BACT</name>
<dbReference type="SUPFAM" id="SSF51445">
    <property type="entry name" value="(Trans)glycosidases"/>
    <property type="match status" value="1"/>
</dbReference>
<dbReference type="Proteomes" id="UP000078486">
    <property type="component" value="Unassembled WGS sequence"/>
</dbReference>
<dbReference type="EMBL" id="LRRQ01000137">
    <property type="protein sequence ID" value="OAM88298.1"/>
    <property type="molecule type" value="Genomic_DNA"/>
</dbReference>
<feature type="chain" id="PRO_5008088716" description="Glycosyl hydrolases family 39 N-terminal catalytic domain-containing protein" evidence="4">
    <location>
        <begin position="25"/>
        <end position="507"/>
    </location>
</feature>
<evidence type="ECO:0000256" key="3">
    <source>
        <dbReference type="ARBA" id="ARBA00023295"/>
    </source>
</evidence>
<reference evidence="6 7" key="1">
    <citation type="submission" date="2016-01" db="EMBL/GenBank/DDBJ databases">
        <title>High potential of lignocellulose degradation of a new Verrucomicrobia species.</title>
        <authorList>
            <person name="Wang Y."/>
            <person name="Shi Y."/>
            <person name="Qiu Z."/>
            <person name="Liu S."/>
            <person name="Yang H."/>
        </authorList>
    </citation>
    <scope>NUCLEOTIDE SEQUENCE [LARGE SCALE GENOMIC DNA]</scope>
    <source>
        <strain evidence="6 7">TSB47</strain>
    </source>
</reference>
<dbReference type="Gene3D" id="3.20.20.80">
    <property type="entry name" value="Glycosidases"/>
    <property type="match status" value="1"/>
</dbReference>
<keyword evidence="7" id="KW-1185">Reference proteome</keyword>
<dbReference type="STRING" id="1184151.AW736_19135"/>
<evidence type="ECO:0000313" key="6">
    <source>
        <dbReference type="EMBL" id="OAM88298.1"/>
    </source>
</evidence>
<keyword evidence="2" id="KW-0378">Hydrolase</keyword>
<evidence type="ECO:0000259" key="5">
    <source>
        <dbReference type="Pfam" id="PF01229"/>
    </source>
</evidence>